<evidence type="ECO:0000259" key="13">
    <source>
        <dbReference type="PROSITE" id="PS50929"/>
    </source>
</evidence>
<feature type="transmembrane region" description="Helical" evidence="11">
    <location>
        <begin position="762"/>
        <end position="785"/>
    </location>
</feature>
<dbReference type="GO" id="GO:0090374">
    <property type="term" value="P:oligopeptide export from mitochondrion"/>
    <property type="evidence" value="ECO:0007669"/>
    <property type="project" value="TreeGrafter"/>
</dbReference>
<dbReference type="InterPro" id="IPR017871">
    <property type="entry name" value="ABC_transporter-like_CS"/>
</dbReference>
<feature type="transmembrane region" description="Helical" evidence="11">
    <location>
        <begin position="1387"/>
        <end position="1408"/>
    </location>
</feature>
<dbReference type="InterPro" id="IPR019432">
    <property type="entry name" value="Acyltransferase_MbtK/IucB-like"/>
</dbReference>
<dbReference type="PANTHER" id="PTHR43394:SF11">
    <property type="entry name" value="ATP-BINDING CASSETTE TRANSPORTER"/>
    <property type="match status" value="1"/>
</dbReference>
<feature type="transmembrane region" description="Helical" evidence="11">
    <location>
        <begin position="685"/>
        <end position="706"/>
    </location>
</feature>
<keyword evidence="15" id="KW-1185">Reference proteome</keyword>
<dbReference type="GO" id="GO:0016887">
    <property type="term" value="F:ATP hydrolysis activity"/>
    <property type="evidence" value="ECO:0007669"/>
    <property type="project" value="InterPro"/>
</dbReference>
<dbReference type="InterPro" id="IPR003439">
    <property type="entry name" value="ABC_transporter-like_ATP-bd"/>
</dbReference>
<reference evidence="14 15" key="1">
    <citation type="submission" date="2015-06" db="EMBL/GenBank/DDBJ databases">
        <title>Talaromyces atroroseus IBT 11181 draft genome.</title>
        <authorList>
            <person name="Rasmussen K.B."/>
            <person name="Rasmussen S."/>
            <person name="Petersen B."/>
            <person name="Sicheritz-Ponten T."/>
            <person name="Mortensen U.H."/>
            <person name="Thrane U."/>
        </authorList>
    </citation>
    <scope>NUCLEOTIDE SEQUENCE [LARGE SCALE GENOMIC DNA]</scope>
    <source>
        <strain evidence="14 15">IBT 11181</strain>
    </source>
</reference>
<dbReference type="FunFam" id="1.20.1560.10:FF:000057">
    <property type="entry name" value="ABC multidrug transporter SitT"/>
    <property type="match status" value="2"/>
</dbReference>
<evidence type="ECO:0000256" key="8">
    <source>
        <dbReference type="ARBA" id="ARBA00022989"/>
    </source>
</evidence>
<keyword evidence="9 11" id="KW-0472">Membrane</keyword>
<dbReference type="FunFam" id="3.40.50.300:FF:000913">
    <property type="entry name" value="ABC multidrug transporter SitT"/>
    <property type="match status" value="1"/>
</dbReference>
<keyword evidence="7" id="KW-0067">ATP-binding</keyword>
<proteinExistence type="inferred from homology"/>
<feature type="transmembrane region" description="Helical" evidence="11">
    <location>
        <begin position="1286"/>
        <end position="1312"/>
    </location>
</feature>
<comment type="subcellular location">
    <subcellularLocation>
        <location evidence="1">Cell membrane</location>
        <topology evidence="1">Multi-pass membrane protein</topology>
    </subcellularLocation>
</comment>
<sequence length="1834" mass="201249">MASTSASPHQYPLVKLPHPFLAAYRVQIVAETTPTRFTLTLDDQPQAGLPLPQPLHSDSLSWLDLSFPPKKVCPPSSNNSTWARARRSPQTTFQWTGNDPPSLGQIWNVIHAIYLAHPAYEYFRLSLLGAGKETIRKEILSTGLGIEHPKPWRSNDDVTFHTEDIMILRSSFWQGAASPTGPRPIWVVGDRTDGSLRQSLAQYPIMPENYHFTMKFPEEPIYTRHPIRRPKPYPGSIVYSRYIPDLDEYFSLEVVDWQDDEHLKIFNTWQNDPRVAKGWNETGTLDQHREYLRKLHFDPHVLCLFGRFNESRFAYFELYWAKEDHYGAHYAAGDYDRGRHSLVGDASFRGAQRVNVWYSSCIHYCFLDDPRTANVVGEPRATGATILSYENSQGLVIDKYVDLGHKRSVHSTASREKWFQLCPLFWDGRERPLESSDRAAWNAKLYIYPTEDLLRQKRDTSITSFVHTCVGIEAFIGTEPDVGLRWATSTSIEASSTLEDKMKFGKKLAGFPSLLLAANPSRKDIATLLMGIVCAIASGVPFPVIGIIFGQLLDDFNAVTCDESRSSPSGKNSGSHYQHSIDNRILLIVYLAIAQFVLIYAHLSCWTLYGARLAQRLRETYLQNLLRQEPSYFDNLPPGEVASRLSADIQTIRSGTSEKVGICLASVSFFVTAYIVAFIKDYILAAELISLIPAYFLMSFIGSHYIEKYSVLMSDYAATAASVASEALSNILVVQAFGANRRLESKFSDALKSSEREGLKKATAVGIQSGVLYFIAYSANGLAFWQGSRRIAVAVREDSQGATVGATFTVIFILIEATLLLSQVAPFLHLFVAAVASFEKLREDINREPLIDGTSVSGLRLPHAEGSFEFKNVSFIYPSRPEITVIDQINLSIPSNKHTAIVGLSGSGKSTIAGLVTRLYDATEGQILFDGKDIREINVRDLRGFLSLVQQEPSLLNRSLLENIAHGLINSSSPSHEHLKPVLLGHNLAGLASELREGKDLMVAAEHRGADILEIVTLVQNAAVLADADSFITALQHGYGTVVGSTGRLISGGQKQRVALARALVKDPAVLILDEATASLDSRSEQRIQKAISNIASGRTIITIAHRLSTITNADNIIVMQKGHILEEGNHSALMAKNGAYADLVKLQTLGSTSKNNTQTAATSDSIIRSNRTSVTDGDVEKSSLSNHEVEKTEETIVSTTEASDMDGTSSAQGDEEPETPSKSLWALVKGYAPAVRPHLLIVFIALLGSSIVGGAFSGEAVIFGNTVGSLNPCKSPSSIDSRGNFYGLMFFILAIIEFFANVASWSGFGWVSEKMVYTVRVLSFRSLFEQDLQWHQSQGRTPALLLSYITRDGSALAGLSGSVIGSLFSITVNLIAAIILTHIIAWRIALVCLSLVPLLLGAGLMELRVLGQFEERHENAFTTSVDIGVEAITSIKTIASLSLEEETLQTYRKSLKGPRKETLKVTMQASLWQATTYFLGNCVNALAYWWGAKQIIAGNYTQTQFLIVVFSLLVSALLWSQMFALAPELSSARAAMARILGLIEIGSDKMQGHVPSLSPGVSTPSDEKDVEAMVAQGSSSASENQAASVQLRNVHFSYPARPGIKVLNGLDIDIPPGKFCALVGPSGAGKSTIISLVERLYTPQSGSILIDGADVSRYRDVSFRDTIALVPQESVLFEGSIEFNIGLGARPGQKEVAMDEIVEACKLANIHDTIQALPNGYQTLCGPNGSQFSGGQKQRLSIARALVRKPKLLILDESTSALDAESEKLLQDGLEKAAKGITVIAIAHRLHTIRKADMIFLIEAGQCVDHGSHEELLERSESYRMNVMHQTVA</sequence>
<dbReference type="GO" id="GO:0005886">
    <property type="term" value="C:plasma membrane"/>
    <property type="evidence" value="ECO:0007669"/>
    <property type="project" value="UniProtKB-SubCell"/>
</dbReference>
<feature type="compositionally biased region" description="Polar residues" evidence="10">
    <location>
        <begin position="1196"/>
        <end position="1213"/>
    </location>
</feature>
<feature type="transmembrane region" description="Helical" evidence="11">
    <location>
        <begin position="525"/>
        <end position="549"/>
    </location>
</feature>
<dbReference type="OrthoDB" id="6500128at2759"/>
<dbReference type="EMBL" id="LFMY01000002">
    <property type="protein sequence ID" value="OKL63376.1"/>
    <property type="molecule type" value="Genomic_DNA"/>
</dbReference>
<feature type="domain" description="ABC transmembrane type-1" evidence="13">
    <location>
        <begin position="1244"/>
        <end position="1532"/>
    </location>
</feature>
<gene>
    <name evidence="14" type="ORF">UA08_01920</name>
</gene>
<keyword evidence="5" id="KW-0677">Repeat</keyword>
<keyword evidence="3" id="KW-0813">Transport</keyword>
<keyword evidence="6" id="KW-0547">Nucleotide-binding</keyword>
<feature type="transmembrane region" description="Helical" evidence="11">
    <location>
        <begin position="1240"/>
        <end position="1266"/>
    </location>
</feature>
<organism evidence="14 15">
    <name type="scientific">Talaromyces atroroseus</name>
    <dbReference type="NCBI Taxonomy" id="1441469"/>
    <lineage>
        <taxon>Eukaryota</taxon>
        <taxon>Fungi</taxon>
        <taxon>Dikarya</taxon>
        <taxon>Ascomycota</taxon>
        <taxon>Pezizomycotina</taxon>
        <taxon>Eurotiomycetes</taxon>
        <taxon>Eurotiomycetidae</taxon>
        <taxon>Eurotiales</taxon>
        <taxon>Trichocomaceae</taxon>
        <taxon>Talaromyces</taxon>
        <taxon>Talaromyces sect. Trachyspermi</taxon>
    </lineage>
</organism>
<dbReference type="PROSITE" id="PS50929">
    <property type="entry name" value="ABC_TM1F"/>
    <property type="match status" value="2"/>
</dbReference>
<evidence type="ECO:0000256" key="10">
    <source>
        <dbReference type="SAM" id="MobiDB-lite"/>
    </source>
</evidence>
<feature type="transmembrane region" description="Helical" evidence="11">
    <location>
        <begin position="660"/>
        <end position="679"/>
    </location>
</feature>
<dbReference type="PANTHER" id="PTHR43394">
    <property type="entry name" value="ATP-DEPENDENT PERMEASE MDL1, MITOCHONDRIAL"/>
    <property type="match status" value="1"/>
</dbReference>
<evidence type="ECO:0000259" key="12">
    <source>
        <dbReference type="PROSITE" id="PS50893"/>
    </source>
</evidence>
<dbReference type="SMART" id="SM01006">
    <property type="entry name" value="AlcB"/>
    <property type="match status" value="1"/>
</dbReference>
<feature type="transmembrane region" description="Helical" evidence="11">
    <location>
        <begin position="1356"/>
        <end position="1381"/>
    </location>
</feature>
<dbReference type="InterPro" id="IPR039421">
    <property type="entry name" value="Type_1_exporter"/>
</dbReference>
<keyword evidence="4 11" id="KW-0812">Transmembrane</keyword>
<evidence type="ECO:0000256" key="2">
    <source>
        <dbReference type="ARBA" id="ARBA00007577"/>
    </source>
</evidence>
<feature type="region of interest" description="Disordered" evidence="10">
    <location>
        <begin position="1557"/>
        <end position="1582"/>
    </location>
</feature>
<dbReference type="GO" id="GO:0015421">
    <property type="term" value="F:ABC-type oligopeptide transporter activity"/>
    <property type="evidence" value="ECO:0007669"/>
    <property type="project" value="TreeGrafter"/>
</dbReference>
<dbReference type="Gene3D" id="3.40.630.30">
    <property type="match status" value="1"/>
</dbReference>
<feature type="domain" description="ABC transporter" evidence="12">
    <location>
        <begin position="1590"/>
        <end position="1830"/>
    </location>
</feature>
<evidence type="ECO:0000256" key="5">
    <source>
        <dbReference type="ARBA" id="ARBA00022737"/>
    </source>
</evidence>
<feature type="transmembrane region" description="Helical" evidence="11">
    <location>
        <begin position="1504"/>
        <end position="1527"/>
    </location>
</feature>
<dbReference type="GO" id="GO:0016746">
    <property type="term" value="F:acyltransferase activity"/>
    <property type="evidence" value="ECO:0007669"/>
    <property type="project" value="InterPro"/>
</dbReference>
<dbReference type="CDD" id="cd18578">
    <property type="entry name" value="ABC_6TM_Pgp_ABCB1_D2_like"/>
    <property type="match status" value="1"/>
</dbReference>
<name>A0A1Q5QBU0_TALAT</name>
<dbReference type="PROSITE" id="PS00211">
    <property type="entry name" value="ABC_TRANSPORTER_1"/>
    <property type="match status" value="2"/>
</dbReference>
<evidence type="ECO:0000313" key="15">
    <source>
        <dbReference type="Proteomes" id="UP000214365"/>
    </source>
</evidence>
<dbReference type="STRING" id="1441469.A0A1Q5QBU0"/>
<dbReference type="CDD" id="cd18577">
    <property type="entry name" value="ABC_6TM_Pgp_ABCB1_D1_like"/>
    <property type="match status" value="1"/>
</dbReference>
<dbReference type="InterPro" id="IPR016181">
    <property type="entry name" value="Acyl_CoA_acyltransferase"/>
</dbReference>
<dbReference type="Pfam" id="PF13523">
    <property type="entry name" value="Acetyltransf_8"/>
    <property type="match status" value="1"/>
</dbReference>
<keyword evidence="8 11" id="KW-1133">Transmembrane helix</keyword>
<accession>A0A1Q5QBU0</accession>
<evidence type="ECO:0000256" key="4">
    <source>
        <dbReference type="ARBA" id="ARBA00022692"/>
    </source>
</evidence>
<dbReference type="InterPro" id="IPR011527">
    <property type="entry name" value="ABC1_TM_dom"/>
</dbReference>
<dbReference type="SMART" id="SM00382">
    <property type="entry name" value="AAA"/>
    <property type="match status" value="2"/>
</dbReference>
<feature type="domain" description="ABC transmembrane type-1" evidence="13">
    <location>
        <begin position="529"/>
        <end position="833"/>
    </location>
</feature>
<evidence type="ECO:0000313" key="14">
    <source>
        <dbReference type="EMBL" id="OKL63376.1"/>
    </source>
</evidence>
<dbReference type="InterPro" id="IPR003593">
    <property type="entry name" value="AAA+_ATPase"/>
</dbReference>
<dbReference type="Gene3D" id="1.20.1560.10">
    <property type="entry name" value="ABC transporter type 1, transmembrane domain"/>
    <property type="match status" value="1"/>
</dbReference>
<dbReference type="SUPFAM" id="SSF90123">
    <property type="entry name" value="ABC transporter transmembrane region"/>
    <property type="match status" value="2"/>
</dbReference>
<feature type="domain" description="ABC transporter" evidence="12">
    <location>
        <begin position="868"/>
        <end position="1147"/>
    </location>
</feature>
<dbReference type="RefSeq" id="XP_020123497.1">
    <property type="nucleotide sequence ID" value="XM_020261637.1"/>
</dbReference>
<dbReference type="Proteomes" id="UP000214365">
    <property type="component" value="Unassembled WGS sequence"/>
</dbReference>
<evidence type="ECO:0000256" key="6">
    <source>
        <dbReference type="ARBA" id="ARBA00022741"/>
    </source>
</evidence>
<evidence type="ECO:0000256" key="11">
    <source>
        <dbReference type="SAM" id="Phobius"/>
    </source>
</evidence>
<dbReference type="PROSITE" id="PS50893">
    <property type="entry name" value="ABC_TRANSPORTER_2"/>
    <property type="match status" value="2"/>
</dbReference>
<dbReference type="InterPro" id="IPR036640">
    <property type="entry name" value="ABC1_TM_sf"/>
</dbReference>
<protein>
    <submittedName>
        <fullName evidence="14">Uncharacterized protein</fullName>
    </submittedName>
</protein>
<dbReference type="CDD" id="cd03249">
    <property type="entry name" value="ABC_MTABC3_MDL1_MDL2"/>
    <property type="match status" value="1"/>
</dbReference>
<evidence type="ECO:0000256" key="7">
    <source>
        <dbReference type="ARBA" id="ARBA00022840"/>
    </source>
</evidence>
<dbReference type="GO" id="GO:0005743">
    <property type="term" value="C:mitochondrial inner membrane"/>
    <property type="evidence" value="ECO:0007669"/>
    <property type="project" value="TreeGrafter"/>
</dbReference>
<evidence type="ECO:0000256" key="1">
    <source>
        <dbReference type="ARBA" id="ARBA00004651"/>
    </source>
</evidence>
<comment type="similarity">
    <text evidence="2">Belongs to the ABC transporter superfamily. ABCB family. Multidrug resistance exporter (TC 3.A.1.201) subfamily.</text>
</comment>
<feature type="transmembrane region" description="Helical" evidence="11">
    <location>
        <begin position="805"/>
        <end position="838"/>
    </location>
</feature>
<feature type="region of interest" description="Disordered" evidence="10">
    <location>
        <begin position="1172"/>
        <end position="1220"/>
    </location>
</feature>
<dbReference type="GO" id="GO:0005524">
    <property type="term" value="F:ATP binding"/>
    <property type="evidence" value="ECO:0007669"/>
    <property type="project" value="UniProtKB-KW"/>
</dbReference>
<dbReference type="Pfam" id="PF00005">
    <property type="entry name" value="ABC_tran"/>
    <property type="match status" value="2"/>
</dbReference>
<dbReference type="GeneID" id="31001675"/>
<dbReference type="Gene3D" id="3.40.50.300">
    <property type="entry name" value="P-loop containing nucleotide triphosphate hydrolases"/>
    <property type="match status" value="2"/>
</dbReference>
<dbReference type="SUPFAM" id="SSF55729">
    <property type="entry name" value="Acyl-CoA N-acyltransferases (Nat)"/>
    <property type="match status" value="1"/>
</dbReference>
<comment type="caution">
    <text evidence="14">The sequence shown here is derived from an EMBL/GenBank/DDBJ whole genome shotgun (WGS) entry which is preliminary data.</text>
</comment>
<evidence type="ECO:0000256" key="9">
    <source>
        <dbReference type="ARBA" id="ARBA00023136"/>
    </source>
</evidence>
<dbReference type="Pfam" id="PF00664">
    <property type="entry name" value="ABC_membrane"/>
    <property type="match status" value="2"/>
</dbReference>
<dbReference type="InterPro" id="IPR027417">
    <property type="entry name" value="P-loop_NTPase"/>
</dbReference>
<dbReference type="GO" id="GO:0019290">
    <property type="term" value="P:siderophore biosynthetic process"/>
    <property type="evidence" value="ECO:0007669"/>
    <property type="project" value="InterPro"/>
</dbReference>
<evidence type="ECO:0000256" key="3">
    <source>
        <dbReference type="ARBA" id="ARBA00022448"/>
    </source>
</evidence>
<feature type="transmembrane region" description="Helical" evidence="11">
    <location>
        <begin position="1470"/>
        <end position="1492"/>
    </location>
</feature>
<dbReference type="FunFam" id="3.40.630.30:FF:000080">
    <property type="entry name" value="Siderophore biosynthesis acetylase AceI, putative"/>
    <property type="match status" value="1"/>
</dbReference>
<dbReference type="SUPFAM" id="SSF52540">
    <property type="entry name" value="P-loop containing nucleoside triphosphate hydrolases"/>
    <property type="match status" value="2"/>
</dbReference>
<feature type="transmembrane region" description="Helical" evidence="11">
    <location>
        <begin position="585"/>
        <end position="609"/>
    </location>
</feature>